<keyword evidence="3" id="KW-1185">Reference proteome</keyword>
<sequence>MLMKAGIRQLQSALRRSKIAGDHDHLRIQSTVENYVSSRRNTQEGNYYVNHQTEVDIYEYLVHFNIPTLFHNKSPNRSKFVTISTFESLLMNLPMPVLKPKPTKWSLVSKFVHKGGTLVAGEKPRTKLREMEKVDISLNSYLMLNSEEEAENIKRNLESLDSSIEDLENGLEKLLRLLIRTRVSLLNVLTQ</sequence>
<organism evidence="2 3">
    <name type="scientific">Capsicum annuum</name>
    <name type="common">Capsicum pepper</name>
    <dbReference type="NCBI Taxonomy" id="4072"/>
    <lineage>
        <taxon>Eukaryota</taxon>
        <taxon>Viridiplantae</taxon>
        <taxon>Streptophyta</taxon>
        <taxon>Embryophyta</taxon>
        <taxon>Tracheophyta</taxon>
        <taxon>Spermatophyta</taxon>
        <taxon>Magnoliopsida</taxon>
        <taxon>eudicotyledons</taxon>
        <taxon>Gunneridae</taxon>
        <taxon>Pentapetalae</taxon>
        <taxon>asterids</taxon>
        <taxon>lamiids</taxon>
        <taxon>Solanales</taxon>
        <taxon>Solanaceae</taxon>
        <taxon>Solanoideae</taxon>
        <taxon>Capsiceae</taxon>
        <taxon>Capsicum</taxon>
    </lineage>
</organism>
<gene>
    <name evidence="2" type="ORF">T459_04244</name>
</gene>
<evidence type="ECO:0000256" key="1">
    <source>
        <dbReference type="SAM" id="Coils"/>
    </source>
</evidence>
<dbReference type="SMR" id="A0A2G3A4M0"/>
<dbReference type="PANTHER" id="PTHR33070:SF120">
    <property type="entry name" value="EXPRESSED PROTEIN"/>
    <property type="match status" value="1"/>
</dbReference>
<dbReference type="GO" id="GO:0048367">
    <property type="term" value="P:shoot system development"/>
    <property type="evidence" value="ECO:0007669"/>
    <property type="project" value="InterPro"/>
</dbReference>
<dbReference type="Proteomes" id="UP000222542">
    <property type="component" value="Unassembled WGS sequence"/>
</dbReference>
<dbReference type="AlphaFoldDB" id="A0A2G3A4M0"/>
<dbReference type="EMBL" id="AYRZ02000002">
    <property type="protein sequence ID" value="PHT89131.1"/>
    <property type="molecule type" value="Genomic_DNA"/>
</dbReference>
<keyword evidence="1" id="KW-0175">Coiled coil</keyword>
<name>A0A2G3A4M0_CAPAN</name>
<evidence type="ECO:0000313" key="2">
    <source>
        <dbReference type="EMBL" id="PHT89131.1"/>
    </source>
</evidence>
<accession>A0A2G3A4M0</accession>
<feature type="coiled-coil region" evidence="1">
    <location>
        <begin position="143"/>
        <end position="177"/>
    </location>
</feature>
<dbReference type="InterPro" id="IPR004320">
    <property type="entry name" value="BPS1_pln"/>
</dbReference>
<dbReference type="Gramene" id="PHT89131">
    <property type="protein sequence ID" value="PHT89131"/>
    <property type="gene ID" value="T459_04244"/>
</dbReference>
<dbReference type="PANTHER" id="PTHR33070">
    <property type="entry name" value="OS06G0725500 PROTEIN"/>
    <property type="match status" value="1"/>
</dbReference>
<comment type="caution">
    <text evidence="2">The sequence shown here is derived from an EMBL/GenBank/DDBJ whole genome shotgun (WGS) entry which is preliminary data.</text>
</comment>
<protein>
    <submittedName>
        <fullName evidence="2">Uncharacterized protein</fullName>
    </submittedName>
</protein>
<proteinExistence type="predicted"/>
<reference evidence="2 3" key="1">
    <citation type="journal article" date="2014" name="Nat. Genet.">
        <title>Genome sequence of the hot pepper provides insights into the evolution of pungency in Capsicum species.</title>
        <authorList>
            <person name="Kim S."/>
            <person name="Park M."/>
            <person name="Yeom S.I."/>
            <person name="Kim Y.M."/>
            <person name="Lee J.M."/>
            <person name="Lee H.A."/>
            <person name="Seo E."/>
            <person name="Choi J."/>
            <person name="Cheong K."/>
            <person name="Kim K.T."/>
            <person name="Jung K."/>
            <person name="Lee G.W."/>
            <person name="Oh S.K."/>
            <person name="Bae C."/>
            <person name="Kim S.B."/>
            <person name="Lee H.Y."/>
            <person name="Kim S.Y."/>
            <person name="Kim M.S."/>
            <person name="Kang B.C."/>
            <person name="Jo Y.D."/>
            <person name="Yang H.B."/>
            <person name="Jeong H.J."/>
            <person name="Kang W.H."/>
            <person name="Kwon J.K."/>
            <person name="Shin C."/>
            <person name="Lim J.Y."/>
            <person name="Park J.H."/>
            <person name="Huh J.H."/>
            <person name="Kim J.S."/>
            <person name="Kim B.D."/>
            <person name="Cohen O."/>
            <person name="Paran I."/>
            <person name="Suh M.C."/>
            <person name="Lee S.B."/>
            <person name="Kim Y.K."/>
            <person name="Shin Y."/>
            <person name="Noh S.J."/>
            <person name="Park J."/>
            <person name="Seo Y.S."/>
            <person name="Kwon S.Y."/>
            <person name="Kim H.A."/>
            <person name="Park J.M."/>
            <person name="Kim H.J."/>
            <person name="Choi S.B."/>
            <person name="Bosland P.W."/>
            <person name="Reeves G."/>
            <person name="Jo S.H."/>
            <person name="Lee B.W."/>
            <person name="Cho H.T."/>
            <person name="Choi H.S."/>
            <person name="Lee M.S."/>
            <person name="Yu Y."/>
            <person name="Do Choi Y."/>
            <person name="Park B.S."/>
            <person name="van Deynze A."/>
            <person name="Ashrafi H."/>
            <person name="Hill T."/>
            <person name="Kim W.T."/>
            <person name="Pai H.S."/>
            <person name="Ahn H.K."/>
            <person name="Yeam I."/>
            <person name="Giovannoni J.J."/>
            <person name="Rose J.K."/>
            <person name="Sorensen I."/>
            <person name="Lee S.J."/>
            <person name="Kim R.W."/>
            <person name="Choi I.Y."/>
            <person name="Choi B.S."/>
            <person name="Lim J.S."/>
            <person name="Lee Y.H."/>
            <person name="Choi D."/>
        </authorList>
    </citation>
    <scope>NUCLEOTIDE SEQUENCE [LARGE SCALE GENOMIC DNA]</scope>
    <source>
        <strain evidence="3">cv. CM334</strain>
    </source>
</reference>
<evidence type="ECO:0000313" key="3">
    <source>
        <dbReference type="Proteomes" id="UP000222542"/>
    </source>
</evidence>
<dbReference type="GO" id="GO:0048364">
    <property type="term" value="P:root development"/>
    <property type="evidence" value="ECO:0007669"/>
    <property type="project" value="InterPro"/>
</dbReference>
<dbReference type="Pfam" id="PF03087">
    <property type="entry name" value="BPS1"/>
    <property type="match status" value="1"/>
</dbReference>
<reference evidence="2 3" key="2">
    <citation type="journal article" date="2017" name="Genome Biol.">
        <title>New reference genome sequences of hot pepper reveal the massive evolution of plant disease-resistance genes by retroduplication.</title>
        <authorList>
            <person name="Kim S."/>
            <person name="Park J."/>
            <person name="Yeom S.I."/>
            <person name="Kim Y.M."/>
            <person name="Seo E."/>
            <person name="Kim K.T."/>
            <person name="Kim M.S."/>
            <person name="Lee J.M."/>
            <person name="Cheong K."/>
            <person name="Shin H.S."/>
            <person name="Kim S.B."/>
            <person name="Han K."/>
            <person name="Lee J."/>
            <person name="Park M."/>
            <person name="Lee H.A."/>
            <person name="Lee H.Y."/>
            <person name="Lee Y."/>
            <person name="Oh S."/>
            <person name="Lee J.H."/>
            <person name="Choi E."/>
            <person name="Choi E."/>
            <person name="Lee S.E."/>
            <person name="Jeon J."/>
            <person name="Kim H."/>
            <person name="Choi G."/>
            <person name="Song H."/>
            <person name="Lee J."/>
            <person name="Lee S.C."/>
            <person name="Kwon J.K."/>
            <person name="Lee H.Y."/>
            <person name="Koo N."/>
            <person name="Hong Y."/>
            <person name="Kim R.W."/>
            <person name="Kang W.H."/>
            <person name="Huh J.H."/>
            <person name="Kang B.C."/>
            <person name="Yang T.J."/>
            <person name="Lee Y.H."/>
            <person name="Bennetzen J.L."/>
            <person name="Choi D."/>
        </authorList>
    </citation>
    <scope>NUCLEOTIDE SEQUENCE [LARGE SCALE GENOMIC DNA]</scope>
    <source>
        <strain evidence="3">cv. CM334</strain>
    </source>
</reference>